<dbReference type="PANTHER" id="PTHR30006:SF15">
    <property type="entry name" value="IRON-UTILIZATION PERIPLASMIC PROTEIN"/>
    <property type="match status" value="1"/>
</dbReference>
<name>A0A0A2WN54_THEFI</name>
<dbReference type="RefSeq" id="WP_038066486.1">
    <property type="nucleotide sequence ID" value="NZ_JPSL02000038.1"/>
</dbReference>
<organism evidence="5 6">
    <name type="scientific">Thermus filiformis</name>
    <dbReference type="NCBI Taxonomy" id="276"/>
    <lineage>
        <taxon>Bacteria</taxon>
        <taxon>Thermotogati</taxon>
        <taxon>Deinococcota</taxon>
        <taxon>Deinococci</taxon>
        <taxon>Thermales</taxon>
        <taxon>Thermaceae</taxon>
        <taxon>Thermus</taxon>
    </lineage>
</organism>
<comment type="caution">
    <text evidence="5">The sequence shown here is derived from an EMBL/GenBank/DDBJ whole genome shotgun (WGS) entry which is preliminary data.</text>
</comment>
<evidence type="ECO:0000313" key="5">
    <source>
        <dbReference type="EMBL" id="KGQ21238.1"/>
    </source>
</evidence>
<keyword evidence="3" id="KW-0479">Metal-binding</keyword>
<dbReference type="PIRSF" id="PIRSF002825">
    <property type="entry name" value="CfbpA"/>
    <property type="match status" value="1"/>
</dbReference>
<dbReference type="Gene3D" id="3.40.190.10">
    <property type="entry name" value="Periplasmic binding protein-like II"/>
    <property type="match status" value="2"/>
</dbReference>
<feature type="binding site" evidence="3">
    <location>
        <position position="216"/>
    </location>
    <ligand>
        <name>Fe cation</name>
        <dbReference type="ChEBI" id="CHEBI:24875"/>
    </ligand>
</feature>
<dbReference type="GO" id="GO:0046872">
    <property type="term" value="F:metal ion binding"/>
    <property type="evidence" value="ECO:0007669"/>
    <property type="project" value="UniProtKB-KW"/>
</dbReference>
<dbReference type="EMBL" id="JPSL02000038">
    <property type="protein sequence ID" value="KGQ21238.1"/>
    <property type="molecule type" value="Genomic_DNA"/>
</dbReference>
<evidence type="ECO:0000256" key="3">
    <source>
        <dbReference type="PIRSR" id="PIRSR002825-1"/>
    </source>
</evidence>
<feature type="signal peptide" evidence="4">
    <location>
        <begin position="1"/>
        <end position="17"/>
    </location>
</feature>
<feature type="binding site" evidence="3">
    <location>
        <position position="215"/>
    </location>
    <ligand>
        <name>Fe cation</name>
        <dbReference type="ChEBI" id="CHEBI:24875"/>
    </ligand>
</feature>
<gene>
    <name evidence="5" type="ORF">THFILI_04985</name>
</gene>
<proteinExistence type="inferred from homology"/>
<sequence>MKRAILSVLTLLALAQAQTLTVYSGRGQGLVEPIVKQFEAETGIKVQVRYGTDAQILAALLEEGRRSPADVFWANTAGALGRAAQAGLLAPLGQTLLSRPVAFVPESKAWVPLTVRLRVLAYNPQKFKPEELPKSILDLPRFAQERGLKGRVGWTPTYSSFQDMVAGMIALYGEAKTREWLLAMKALEPKSYASNPAMLEAMRAGEIDLASTNHYYLVRFQRAGYTLGRHFFQDGDAGNLALVTGAGVLKTSKNLPAATRFLSYLLSAKGQQFFTSEIGEYPVAKGVVLGPQLLPLEEALRKSPRLDFEKLDLEAALKLLRDLGIL</sequence>
<dbReference type="InterPro" id="IPR006059">
    <property type="entry name" value="SBP"/>
</dbReference>
<dbReference type="SUPFAM" id="SSF53850">
    <property type="entry name" value="Periplasmic binding protein-like II"/>
    <property type="match status" value="1"/>
</dbReference>
<evidence type="ECO:0000256" key="2">
    <source>
        <dbReference type="ARBA" id="ARBA00022729"/>
    </source>
</evidence>
<dbReference type="PATRIC" id="fig|276.5.peg.1952"/>
<dbReference type="Pfam" id="PF01547">
    <property type="entry name" value="SBP_bac_1"/>
    <property type="match status" value="1"/>
</dbReference>
<dbReference type="Proteomes" id="UP000030364">
    <property type="component" value="Unassembled WGS sequence"/>
</dbReference>
<dbReference type="InterPro" id="IPR026045">
    <property type="entry name" value="Ferric-bd"/>
</dbReference>
<feature type="chain" id="PRO_5001996842" evidence="4">
    <location>
        <begin position="18"/>
        <end position="326"/>
    </location>
</feature>
<evidence type="ECO:0000256" key="4">
    <source>
        <dbReference type="SAM" id="SignalP"/>
    </source>
</evidence>
<evidence type="ECO:0000313" key="6">
    <source>
        <dbReference type="Proteomes" id="UP000030364"/>
    </source>
</evidence>
<dbReference type="STRING" id="276.THFILI_04985"/>
<reference evidence="5 6" key="1">
    <citation type="journal article" date="2015" name="Genome Announc.">
        <title>Draft Genome Sequence of the Thermophile Thermus filiformis ATCC 43280, Producer of Carotenoid-(Di)glucoside-Branched Fatty Acid (Di)esters and Source of Hyperthermostable Enzymes of Biotechnological Interest.</title>
        <authorList>
            <person name="Mandelli F."/>
            <person name="Oliveira Ramires B."/>
            <person name="Couger M.B."/>
            <person name="Paixao D.A."/>
            <person name="Camilo C.M."/>
            <person name="Polikarpov I."/>
            <person name="Prade R."/>
            <person name="Riano-Pachon D.M."/>
            <person name="Squina F.M."/>
        </authorList>
    </citation>
    <scope>NUCLEOTIDE SEQUENCE [LARGE SCALE GENOMIC DNA]</scope>
    <source>
        <strain evidence="5 6">ATCC 43280</strain>
    </source>
</reference>
<dbReference type="OrthoDB" id="9769319at2"/>
<comment type="similarity">
    <text evidence="1">Belongs to the bacterial solute-binding protein 1 family.</text>
</comment>
<keyword evidence="6" id="KW-1185">Reference proteome</keyword>
<dbReference type="PANTHER" id="PTHR30006">
    <property type="entry name" value="THIAMINE-BINDING PERIPLASMIC PROTEIN-RELATED"/>
    <property type="match status" value="1"/>
</dbReference>
<evidence type="ECO:0000256" key="1">
    <source>
        <dbReference type="ARBA" id="ARBA00008520"/>
    </source>
</evidence>
<accession>A0A0A2WN54</accession>
<dbReference type="AlphaFoldDB" id="A0A0A2WN54"/>
<protein>
    <submittedName>
        <fullName evidence="5">Iron ABC transporter substrate-binding protein</fullName>
    </submittedName>
</protein>
<keyword evidence="3" id="KW-0408">Iron</keyword>
<keyword evidence="2 4" id="KW-0732">Signal</keyword>
<dbReference type="GO" id="GO:0030288">
    <property type="term" value="C:outer membrane-bounded periplasmic space"/>
    <property type="evidence" value="ECO:0007669"/>
    <property type="project" value="TreeGrafter"/>
</dbReference>
<dbReference type="CDD" id="cd13543">
    <property type="entry name" value="PBP2_Fbp"/>
    <property type="match status" value="1"/>
</dbReference>